<dbReference type="GO" id="GO:0046856">
    <property type="term" value="P:phosphatidylinositol dephosphorylation"/>
    <property type="evidence" value="ECO:0007669"/>
    <property type="project" value="TreeGrafter"/>
</dbReference>
<sequence>MAIDKSIYRVFRLTDNRLIVEQPSSSTNDYDGTSIPRKNSKFLVVNENSLSVEEYPTIFDNDNVNFQLEFTCSGVIGFIQLCFTRYLLVITAKKLSATLQSHKIWKITAGAAIPINVQHPNIHDENIDEETLAKLTLDNELLESIKLIINSGNLYFSTTYDLTHSLQHSYLQTTSNKGQTIIDDRYWFNQYLQKPLLEGGLELKPWLLKVICGFTGSINFKDIPIEEDDTSVVNTFTVTLISRLSIKRLGTRYIKRGLDWEGNAANSVEMEQLCFHHDYINNKLISSYVQLRGSAPAVWKQTLDLSYRPELGIKPMTDEKVWRSIHKHLHDLKCQYIGVNENEKDNGLVICVNLLDTTGFEGDLTQNFSDAIEKFNSEKVVYEGFPIHKWCKKLNFRNMDILMNRVQDGLVNSGYFLADGDVPTLSQKKVTPMLVKQLQTGLCRVVSFIALQCIINKHKKKKSCLDSLDRTNLTCSLFAKFMIPLQINAQIKKEVYPAIPINGVTSTLDSEGSLSTIKKSMDISMKYLTNLWADSGDAISILYAGTKALKGDVTRTGKRQWIQGSLDDGVNSLTRYYLNNFSDGRKQDAYDLWSGKVTTSEMQKATEQSSTNGVSKVGHCNGTQKPIITKTKGLGYFLPPFLVDRIEPLLQATLDYTGSSLPSQIKTAKFIKTNQNSTLASLIAGVKLYAPEQVINVIEFTGKVTVFMYLLIIVKIFQINGEIIVDKQKLNLNRDQSNHEFLMTDLD</sequence>
<dbReference type="EMBL" id="JADGJW010000522">
    <property type="protein sequence ID" value="KAJ3215752.1"/>
    <property type="molecule type" value="Genomic_DNA"/>
</dbReference>
<reference evidence="2" key="1">
    <citation type="submission" date="2020-05" db="EMBL/GenBank/DDBJ databases">
        <title>Phylogenomic resolution of chytrid fungi.</title>
        <authorList>
            <person name="Stajich J.E."/>
            <person name="Amses K."/>
            <person name="Simmons R."/>
            <person name="Seto K."/>
            <person name="Myers J."/>
            <person name="Bonds A."/>
            <person name="Quandt C.A."/>
            <person name="Barry K."/>
            <person name="Liu P."/>
            <person name="Grigoriev I."/>
            <person name="Longcore J.E."/>
            <person name="James T.Y."/>
        </authorList>
    </citation>
    <scope>NUCLEOTIDE SEQUENCE</scope>
    <source>
        <strain evidence="2">JEL0476</strain>
    </source>
</reference>
<comment type="caution">
    <text evidence="2">The sequence shown here is derived from an EMBL/GenBank/DDBJ whole genome shotgun (WGS) entry which is preliminary data.</text>
</comment>
<dbReference type="InterPro" id="IPR002013">
    <property type="entry name" value="SAC_dom"/>
</dbReference>
<evidence type="ECO:0000313" key="3">
    <source>
        <dbReference type="Proteomes" id="UP001211065"/>
    </source>
</evidence>
<dbReference type="PANTHER" id="PTHR45662">
    <property type="entry name" value="PHOSPHATIDYLINOSITIDE PHOSPHATASE SAC1"/>
    <property type="match status" value="1"/>
</dbReference>
<dbReference type="Proteomes" id="UP001211065">
    <property type="component" value="Unassembled WGS sequence"/>
</dbReference>
<dbReference type="GO" id="GO:0005783">
    <property type="term" value="C:endoplasmic reticulum"/>
    <property type="evidence" value="ECO:0007669"/>
    <property type="project" value="TreeGrafter"/>
</dbReference>
<evidence type="ECO:0000259" key="1">
    <source>
        <dbReference type="PROSITE" id="PS50275"/>
    </source>
</evidence>
<keyword evidence="3" id="KW-1185">Reference proteome</keyword>
<organism evidence="2 3">
    <name type="scientific">Clydaea vesicula</name>
    <dbReference type="NCBI Taxonomy" id="447962"/>
    <lineage>
        <taxon>Eukaryota</taxon>
        <taxon>Fungi</taxon>
        <taxon>Fungi incertae sedis</taxon>
        <taxon>Chytridiomycota</taxon>
        <taxon>Chytridiomycota incertae sedis</taxon>
        <taxon>Chytridiomycetes</taxon>
        <taxon>Lobulomycetales</taxon>
        <taxon>Lobulomycetaceae</taxon>
        <taxon>Clydaea</taxon>
    </lineage>
</organism>
<evidence type="ECO:0000313" key="2">
    <source>
        <dbReference type="EMBL" id="KAJ3215752.1"/>
    </source>
</evidence>
<proteinExistence type="predicted"/>
<dbReference type="GO" id="GO:0043812">
    <property type="term" value="F:phosphatidylinositol-4-phosphate phosphatase activity"/>
    <property type="evidence" value="ECO:0007669"/>
    <property type="project" value="TreeGrafter"/>
</dbReference>
<protein>
    <recommendedName>
        <fullName evidence="1">SAC domain-containing protein</fullName>
    </recommendedName>
</protein>
<dbReference type="PANTHER" id="PTHR45662:SF2">
    <property type="entry name" value="PHOSPHATIDYLINOSITOL-3-PHOSPHATASE SAC1"/>
    <property type="match status" value="1"/>
</dbReference>
<gene>
    <name evidence="2" type="ORF">HK099_006216</name>
</gene>
<dbReference type="Pfam" id="PF02383">
    <property type="entry name" value="Syja_N"/>
    <property type="match status" value="1"/>
</dbReference>
<dbReference type="AlphaFoldDB" id="A0AAD5U0J8"/>
<feature type="domain" description="SAC" evidence="1">
    <location>
        <begin position="145"/>
        <end position="545"/>
    </location>
</feature>
<accession>A0AAD5U0J8</accession>
<name>A0AAD5U0J8_9FUNG</name>
<dbReference type="PROSITE" id="PS50275">
    <property type="entry name" value="SAC"/>
    <property type="match status" value="1"/>
</dbReference>